<keyword evidence="10" id="KW-0325">Glycoprotein</keyword>
<keyword evidence="7" id="KW-0735">Signal-anchor</keyword>
<feature type="domain" description="Fucosyltransferase N-terminal" evidence="13">
    <location>
        <begin position="105"/>
        <end position="234"/>
    </location>
</feature>
<dbReference type="EC" id="2.4.1.-" evidence="11"/>
<evidence type="ECO:0000259" key="12">
    <source>
        <dbReference type="Pfam" id="PF00852"/>
    </source>
</evidence>
<reference evidence="14 15" key="1">
    <citation type="journal article" date="2018" name="Sci. Rep.">
        <title>Genomic signatures of local adaptation to the degree of environmental predictability in rotifers.</title>
        <authorList>
            <person name="Franch-Gras L."/>
            <person name="Hahn C."/>
            <person name="Garcia-Roger E.M."/>
            <person name="Carmona M.J."/>
            <person name="Serra M."/>
            <person name="Gomez A."/>
        </authorList>
    </citation>
    <scope>NUCLEOTIDE SEQUENCE [LARGE SCALE GENOMIC DNA]</scope>
    <source>
        <strain evidence="14">HYR1</strain>
    </source>
</reference>
<organism evidence="14 15">
    <name type="scientific">Brachionus plicatilis</name>
    <name type="common">Marine rotifer</name>
    <name type="synonym">Brachionus muelleri</name>
    <dbReference type="NCBI Taxonomy" id="10195"/>
    <lineage>
        <taxon>Eukaryota</taxon>
        <taxon>Metazoa</taxon>
        <taxon>Spiralia</taxon>
        <taxon>Gnathifera</taxon>
        <taxon>Rotifera</taxon>
        <taxon>Eurotatoria</taxon>
        <taxon>Monogononta</taxon>
        <taxon>Pseudotrocha</taxon>
        <taxon>Ploima</taxon>
        <taxon>Brachionidae</taxon>
        <taxon>Brachionus</taxon>
    </lineage>
</organism>
<keyword evidence="8 11" id="KW-1133">Transmembrane helix</keyword>
<dbReference type="Pfam" id="PF00852">
    <property type="entry name" value="Glyco_transf_10"/>
    <property type="match status" value="1"/>
</dbReference>
<evidence type="ECO:0000256" key="3">
    <source>
        <dbReference type="ARBA" id="ARBA00008919"/>
    </source>
</evidence>
<dbReference type="InterPro" id="IPR038577">
    <property type="entry name" value="GT10-like_C_sf"/>
</dbReference>
<dbReference type="GO" id="GO:0032580">
    <property type="term" value="C:Golgi cisterna membrane"/>
    <property type="evidence" value="ECO:0007669"/>
    <property type="project" value="UniProtKB-SubCell"/>
</dbReference>
<dbReference type="Pfam" id="PF17039">
    <property type="entry name" value="Glyco_tran_10_N"/>
    <property type="match status" value="1"/>
</dbReference>
<dbReference type="SUPFAM" id="SSF53756">
    <property type="entry name" value="UDP-Glycosyltransferase/glycogen phosphorylase"/>
    <property type="match status" value="1"/>
</dbReference>
<keyword evidence="6 11" id="KW-0812">Transmembrane</keyword>
<name>A0A3M7RBQ0_BRAPC</name>
<dbReference type="Proteomes" id="UP000276133">
    <property type="component" value="Unassembled WGS sequence"/>
</dbReference>
<gene>
    <name evidence="14" type="ORF">BpHYR1_019465</name>
</gene>
<evidence type="ECO:0000256" key="9">
    <source>
        <dbReference type="ARBA" id="ARBA00023136"/>
    </source>
</evidence>
<evidence type="ECO:0000256" key="8">
    <source>
        <dbReference type="ARBA" id="ARBA00022989"/>
    </source>
</evidence>
<dbReference type="AlphaFoldDB" id="A0A3M7RBQ0"/>
<evidence type="ECO:0000256" key="5">
    <source>
        <dbReference type="ARBA" id="ARBA00022679"/>
    </source>
</evidence>
<evidence type="ECO:0000256" key="7">
    <source>
        <dbReference type="ARBA" id="ARBA00022968"/>
    </source>
</evidence>
<evidence type="ECO:0000259" key="13">
    <source>
        <dbReference type="Pfam" id="PF17039"/>
    </source>
</evidence>
<dbReference type="Gene3D" id="3.40.50.11660">
    <property type="entry name" value="Glycosyl transferase family 10, C-terminal domain"/>
    <property type="match status" value="1"/>
</dbReference>
<evidence type="ECO:0000313" key="15">
    <source>
        <dbReference type="Proteomes" id="UP000276133"/>
    </source>
</evidence>
<keyword evidence="4 11" id="KW-0328">Glycosyltransferase</keyword>
<evidence type="ECO:0000256" key="2">
    <source>
        <dbReference type="ARBA" id="ARBA00004922"/>
    </source>
</evidence>
<dbReference type="PANTHER" id="PTHR11929:SF226">
    <property type="entry name" value="ATP-DEPENDENT DNA HELICASE-RELATED"/>
    <property type="match status" value="1"/>
</dbReference>
<dbReference type="UniPathway" id="UPA00378"/>
<feature type="transmembrane region" description="Helical" evidence="11">
    <location>
        <begin position="12"/>
        <end position="33"/>
    </location>
</feature>
<evidence type="ECO:0000256" key="1">
    <source>
        <dbReference type="ARBA" id="ARBA00004167"/>
    </source>
</evidence>
<dbReference type="GO" id="GO:0046920">
    <property type="term" value="F:alpha-(1-&gt;3)-fucosyltransferase activity"/>
    <property type="evidence" value="ECO:0007669"/>
    <property type="project" value="TreeGrafter"/>
</dbReference>
<proteinExistence type="inferred from homology"/>
<sequence>MNIIRNGFRFRSIRSNFFLTGLVFITFLSFFSYHNSINDESSYIERAIPLRNNFAGSHLNIMSDIDELESNKAEVQHLLERNNLKNYKSMYTSMRKPKSSPEKYLILEYTNVFFKPKFCDKKPEEIFNSEFETCEYTNCDYTCDKIDHLSKADALIFHQRDLEAEFERSKKKFENWFKTTKQFPFKTIEQKLQNNPDQVWILWNDEATSIDQNFNSISPFFNWTLSYKTNAEIFEGSYGYFKKNTDLTEENAAYYKSEILRNFAQRQNAILWFVSNCKSKSREKIALEISRYYPVHIYGKCDLSDQISDEQMQVQYPYLKIFGDNELCKRGSQCEDEKFKSYKYYLAFENRNCSDYITEKVWKAFNKNLIPIVFQPSRDSYRRFSIPSKSLIHLEDFENDIKKMTDYLAKIDLDFNFYLDHVKWTFMYLRTIDDPKQTEPHRMCQLCKQLNTMRDKISYDKISNFFNEKCSKIY</sequence>
<feature type="domain" description="Fucosyltransferase C-terminal" evidence="12">
    <location>
        <begin position="265"/>
        <end position="462"/>
    </location>
</feature>
<keyword evidence="15" id="KW-1185">Reference proteome</keyword>
<comment type="subcellular location">
    <subcellularLocation>
        <location evidence="11">Golgi apparatus</location>
        <location evidence="11">Golgi stack membrane</location>
        <topology evidence="11">Single-pass type II membrane protein</topology>
    </subcellularLocation>
    <subcellularLocation>
        <location evidence="1">Membrane</location>
        <topology evidence="1">Single-pass membrane protein</topology>
    </subcellularLocation>
</comment>
<evidence type="ECO:0000256" key="4">
    <source>
        <dbReference type="ARBA" id="ARBA00022676"/>
    </source>
</evidence>
<protein>
    <recommendedName>
        <fullName evidence="11">Fucosyltransferase</fullName>
        <ecNumber evidence="11">2.4.1.-</ecNumber>
    </recommendedName>
</protein>
<evidence type="ECO:0000256" key="11">
    <source>
        <dbReference type="RuleBase" id="RU003832"/>
    </source>
</evidence>
<keyword evidence="9 11" id="KW-0472">Membrane</keyword>
<dbReference type="InterPro" id="IPR001503">
    <property type="entry name" value="Glyco_trans_10"/>
</dbReference>
<keyword evidence="5 11" id="KW-0808">Transferase</keyword>
<comment type="caution">
    <text evidence="14">The sequence shown here is derived from an EMBL/GenBank/DDBJ whole genome shotgun (WGS) entry which is preliminary data.</text>
</comment>
<dbReference type="OrthoDB" id="427096at2759"/>
<dbReference type="InterPro" id="IPR055270">
    <property type="entry name" value="Glyco_tran_10_C"/>
</dbReference>
<dbReference type="EMBL" id="REGN01003747">
    <property type="protein sequence ID" value="RNA21013.1"/>
    <property type="molecule type" value="Genomic_DNA"/>
</dbReference>
<evidence type="ECO:0000256" key="6">
    <source>
        <dbReference type="ARBA" id="ARBA00022692"/>
    </source>
</evidence>
<comment type="similarity">
    <text evidence="3 11">Belongs to the glycosyltransferase 10 family.</text>
</comment>
<dbReference type="PANTHER" id="PTHR11929">
    <property type="entry name" value="ALPHA- 1,3 -FUCOSYLTRANSFERASE"/>
    <property type="match status" value="1"/>
</dbReference>
<dbReference type="STRING" id="10195.A0A3M7RBQ0"/>
<evidence type="ECO:0000313" key="14">
    <source>
        <dbReference type="EMBL" id="RNA21013.1"/>
    </source>
</evidence>
<dbReference type="InterPro" id="IPR031481">
    <property type="entry name" value="Glyco_tran_10_N"/>
</dbReference>
<evidence type="ECO:0000256" key="10">
    <source>
        <dbReference type="ARBA" id="ARBA00023180"/>
    </source>
</evidence>
<comment type="pathway">
    <text evidence="2">Protein modification; protein glycosylation.</text>
</comment>
<accession>A0A3M7RBQ0</accession>
<keyword evidence="11" id="KW-0333">Golgi apparatus</keyword>